<keyword evidence="4" id="KW-1185">Reference proteome</keyword>
<accession>A0A1Q8S8G3</accession>
<protein>
    <recommendedName>
        <fullName evidence="5">Tat pathway signal sequence</fullName>
    </recommendedName>
</protein>
<dbReference type="PANTHER" id="PTHR33365">
    <property type="entry name" value="YALI0B05434P"/>
    <property type="match status" value="1"/>
</dbReference>
<dbReference type="InterPro" id="IPR021765">
    <property type="entry name" value="UstYa-like"/>
</dbReference>
<keyword evidence="2" id="KW-0812">Transmembrane</keyword>
<dbReference type="PANTHER" id="PTHR33365:SF14">
    <property type="entry name" value="TAT PATHWAY SIGNAL SEQUENCE"/>
    <property type="match status" value="1"/>
</dbReference>
<feature type="transmembrane region" description="Helical" evidence="2">
    <location>
        <begin position="35"/>
        <end position="59"/>
    </location>
</feature>
<reference evidence="3 4" key="1">
    <citation type="submission" date="2016-11" db="EMBL/GenBank/DDBJ databases">
        <title>Draft Genome Assembly of Colletotrichum chlorophyti a pathogen of herbaceous plants.</title>
        <authorList>
            <person name="Gan P."/>
            <person name="Narusaka M."/>
            <person name="Tsushima A."/>
            <person name="Narusaka Y."/>
            <person name="Takano Y."/>
            <person name="Shirasu K."/>
        </authorList>
    </citation>
    <scope>NUCLEOTIDE SEQUENCE [LARGE SCALE GENOMIC DNA]</scope>
    <source>
        <strain evidence="3 4">NTL11</strain>
    </source>
</reference>
<dbReference type="Pfam" id="PF11807">
    <property type="entry name" value="UstYa"/>
    <property type="match status" value="1"/>
</dbReference>
<evidence type="ECO:0000313" key="4">
    <source>
        <dbReference type="Proteomes" id="UP000186583"/>
    </source>
</evidence>
<evidence type="ECO:0008006" key="5">
    <source>
        <dbReference type="Google" id="ProtNLM"/>
    </source>
</evidence>
<gene>
    <name evidence="3" type="ORF">CCHL11_09626</name>
</gene>
<comment type="similarity">
    <text evidence="1">Belongs to the ustYa family.</text>
</comment>
<evidence type="ECO:0000313" key="3">
    <source>
        <dbReference type="EMBL" id="OLN97666.1"/>
    </source>
</evidence>
<dbReference type="OrthoDB" id="3687641at2759"/>
<dbReference type="GO" id="GO:0043386">
    <property type="term" value="P:mycotoxin biosynthetic process"/>
    <property type="evidence" value="ECO:0007669"/>
    <property type="project" value="InterPro"/>
</dbReference>
<dbReference type="Proteomes" id="UP000186583">
    <property type="component" value="Unassembled WGS sequence"/>
</dbReference>
<proteinExistence type="inferred from homology"/>
<evidence type="ECO:0000256" key="1">
    <source>
        <dbReference type="ARBA" id="ARBA00035112"/>
    </source>
</evidence>
<dbReference type="AlphaFoldDB" id="A0A1Q8S8G3"/>
<name>A0A1Q8S8G3_9PEZI</name>
<dbReference type="STRING" id="708187.A0A1Q8S8G3"/>
<evidence type="ECO:0000256" key="2">
    <source>
        <dbReference type="SAM" id="Phobius"/>
    </source>
</evidence>
<organism evidence="3 4">
    <name type="scientific">Colletotrichum chlorophyti</name>
    <dbReference type="NCBI Taxonomy" id="708187"/>
    <lineage>
        <taxon>Eukaryota</taxon>
        <taxon>Fungi</taxon>
        <taxon>Dikarya</taxon>
        <taxon>Ascomycota</taxon>
        <taxon>Pezizomycotina</taxon>
        <taxon>Sordariomycetes</taxon>
        <taxon>Hypocreomycetidae</taxon>
        <taxon>Glomerellales</taxon>
        <taxon>Glomerellaceae</taxon>
        <taxon>Colletotrichum</taxon>
    </lineage>
</organism>
<sequence>MADDDGEDEETRLSFDDENQAMLSRTMKKHASTKLLSYVFFACNIFLFLFSAAALLVVVDRKHCITTRPNGLLKAINSYSPLLDVIDIPFFTAVVNVSVSEVMSSAYTGSPSRDMDAKWDLLGNLDPVAITADEVISLGKNPSTTARWPESFGLGSDAYIAAPNALHHLHCLDWIRRDLNSDHPEHDGGRFQNAKRSTLHRFHTQHCLYVLMKQLTCHPSTTMFVFEWVEGNPSPFPDFSVKETCVNYDAILRWHNTSSRPRKDMLALKAPEGQQKLPVPNDIKSVMELLADASGER</sequence>
<keyword evidence="2" id="KW-1133">Transmembrane helix</keyword>
<dbReference type="EMBL" id="MPGH01000007">
    <property type="protein sequence ID" value="OLN97666.1"/>
    <property type="molecule type" value="Genomic_DNA"/>
</dbReference>
<comment type="caution">
    <text evidence="3">The sequence shown here is derived from an EMBL/GenBank/DDBJ whole genome shotgun (WGS) entry which is preliminary data.</text>
</comment>
<keyword evidence="2" id="KW-0472">Membrane</keyword>